<dbReference type="SUPFAM" id="SSF54637">
    <property type="entry name" value="Thioesterase/thiol ester dehydrase-isomerase"/>
    <property type="match status" value="1"/>
</dbReference>
<name>A0ABX1KEU6_9MICO</name>
<gene>
    <name evidence="1" type="ORF">HF576_17175</name>
</gene>
<accession>A0ABX1KEU6</accession>
<sequence>MSDFALSPHEAAVVYGRSVPTEAHARQRQWIGSVRIARHWNGPRRSANGGIAAGRISQQVDADVVTVVLKRPVPLDRPLDVFDDGRGAVQVHRGRRLIATARPGRLDESRSPGAPSFEDAVAARAAHPLTGTRHLLSDCVVCGPDRADGMHVTPGPVPGSPDVLASPWIVGTRHSRAGIADYAAVWGAMDCTSYPAMALRDGILCLLGTMSAQVERQPRVGERLVVHGWTREVHGRRYETSVAITDAAGAQVARAESTWVAVKRQRLAWALGRVL</sequence>
<evidence type="ECO:0000313" key="1">
    <source>
        <dbReference type="EMBL" id="NLP85574.1"/>
    </source>
</evidence>
<keyword evidence="2" id="KW-1185">Reference proteome</keyword>
<dbReference type="InterPro" id="IPR029069">
    <property type="entry name" value="HotDog_dom_sf"/>
</dbReference>
<dbReference type="Proteomes" id="UP001429745">
    <property type="component" value="Unassembled WGS sequence"/>
</dbReference>
<dbReference type="EMBL" id="JABACI010000005">
    <property type="protein sequence ID" value="NLP85574.1"/>
    <property type="molecule type" value="Genomic_DNA"/>
</dbReference>
<proteinExistence type="predicted"/>
<protein>
    <submittedName>
        <fullName evidence="1">Uncharacterized protein</fullName>
    </submittedName>
</protein>
<dbReference type="Gene3D" id="3.10.129.10">
    <property type="entry name" value="Hotdog Thioesterase"/>
    <property type="match status" value="1"/>
</dbReference>
<comment type="caution">
    <text evidence="1">The sequence shown here is derived from an EMBL/GenBank/DDBJ whole genome shotgun (WGS) entry which is preliminary data.</text>
</comment>
<evidence type="ECO:0000313" key="2">
    <source>
        <dbReference type="Proteomes" id="UP001429745"/>
    </source>
</evidence>
<dbReference type="RefSeq" id="WP_168914056.1">
    <property type="nucleotide sequence ID" value="NZ_JABACI010000005.1"/>
</dbReference>
<reference evidence="1 2" key="1">
    <citation type="submission" date="2020-04" db="EMBL/GenBank/DDBJ databases">
        <title>CFH 90308 Microbacterium sp.</title>
        <authorList>
            <person name="Nie G."/>
            <person name="Ming H."/>
            <person name="Xia T."/>
        </authorList>
    </citation>
    <scope>NUCLEOTIDE SEQUENCE [LARGE SCALE GENOMIC DNA]</scope>
    <source>
        <strain evidence="1 2">CFH 90308</strain>
    </source>
</reference>
<organism evidence="1 2">
    <name type="scientific">Microbacterium salsuginis</name>
    <dbReference type="NCBI Taxonomy" id="2722803"/>
    <lineage>
        <taxon>Bacteria</taxon>
        <taxon>Bacillati</taxon>
        <taxon>Actinomycetota</taxon>
        <taxon>Actinomycetes</taxon>
        <taxon>Micrococcales</taxon>
        <taxon>Microbacteriaceae</taxon>
        <taxon>Microbacterium</taxon>
    </lineage>
</organism>